<proteinExistence type="inferred from homology"/>
<evidence type="ECO:0000256" key="1">
    <source>
        <dbReference type="ARBA" id="ARBA00004305"/>
    </source>
</evidence>
<dbReference type="GO" id="GO:0034551">
    <property type="term" value="P:mitochondrial respiratory chain complex III assembly"/>
    <property type="evidence" value="ECO:0007669"/>
    <property type="project" value="InterPro"/>
</dbReference>
<evidence type="ECO:0000256" key="2">
    <source>
        <dbReference type="ARBA" id="ARBA00009949"/>
    </source>
</evidence>
<comment type="similarity">
    <text evidence="2">Belongs to the complex I LYR family. MZM1 subfamily.</text>
</comment>
<dbReference type="FunCoup" id="A0A448YFU4">
    <property type="interactions" value="16"/>
</dbReference>
<dbReference type="GO" id="GO:0005759">
    <property type="term" value="C:mitochondrial matrix"/>
    <property type="evidence" value="ECO:0007669"/>
    <property type="project" value="UniProtKB-SubCell"/>
</dbReference>
<comment type="subunit">
    <text evidence="3">Interacts with RIP1.</text>
</comment>
<evidence type="ECO:0000256" key="8">
    <source>
        <dbReference type="ARBA" id="ARBA00025268"/>
    </source>
</evidence>
<protein>
    <recommendedName>
        <fullName evidence="4">Mitochondrial zinc maintenance protein 1, mitochondrial</fullName>
    </recommendedName>
</protein>
<sequence>MSTRIKALNAYRGALRAIRMAFDGDVRVQSAAKLKLKTEMKQELSEDHPEMNIEQRIDLLNGVSTFIIRNIVQGVREKGQDKFTLRIHKDTEMGDNNDIKNMKSTLKAGAAASGGCCGEGIVELKERKAKQ</sequence>
<dbReference type="PANTHER" id="PTHR46749">
    <property type="entry name" value="COMPLEX III ASSEMBLY FACTOR LYRM7"/>
    <property type="match status" value="1"/>
</dbReference>
<keyword evidence="7" id="KW-0143">Chaperone</keyword>
<name>A0A448YFU4_BRENA</name>
<dbReference type="InterPro" id="IPR050435">
    <property type="entry name" value="MZM1/LYRM7"/>
</dbReference>
<dbReference type="STRING" id="13370.A0A448YFU4"/>
<reference evidence="9 10" key="1">
    <citation type="submission" date="2018-12" db="EMBL/GenBank/DDBJ databases">
        <authorList>
            <person name="Tiukova I."/>
            <person name="Dainat J."/>
        </authorList>
    </citation>
    <scope>NUCLEOTIDE SEQUENCE [LARGE SCALE GENOMIC DNA]</scope>
</reference>
<comment type="subcellular location">
    <subcellularLocation>
        <location evidence="1">Mitochondrion matrix</location>
    </subcellularLocation>
</comment>
<evidence type="ECO:0000313" key="9">
    <source>
        <dbReference type="EMBL" id="VEU19803.1"/>
    </source>
</evidence>
<evidence type="ECO:0000256" key="4">
    <source>
        <dbReference type="ARBA" id="ARBA00015108"/>
    </source>
</evidence>
<dbReference type="Proteomes" id="UP000290900">
    <property type="component" value="Unassembled WGS sequence"/>
</dbReference>
<evidence type="ECO:0000313" key="10">
    <source>
        <dbReference type="Proteomes" id="UP000290900"/>
    </source>
</evidence>
<dbReference type="EMBL" id="CAACVR010000001">
    <property type="protein sequence ID" value="VEU19803.1"/>
    <property type="molecule type" value="Genomic_DNA"/>
</dbReference>
<gene>
    <name evidence="9" type="ORF">BRENAR_LOCUS539</name>
</gene>
<comment type="function">
    <text evidence="8">Assembly factor required for Rieske Fe-S protein RIP1 incorporation into the cytochrome b-c1 (CIII) complex. Functions as a chaperone, binding to this subunit within the mitochondrial matrix and stabilizing it prior to its translocation and insertion into the late CIII dimeric intermediate within the mitochondrial inner membrane. Modulates the mitochondrial matrix zinc pool.</text>
</comment>
<dbReference type="CDD" id="cd20267">
    <property type="entry name" value="Complex1_LYR_LYRM7"/>
    <property type="match status" value="1"/>
</dbReference>
<dbReference type="PANTHER" id="PTHR46749:SF1">
    <property type="entry name" value="COMPLEX III ASSEMBLY FACTOR LYRM7"/>
    <property type="match status" value="1"/>
</dbReference>
<dbReference type="AlphaFoldDB" id="A0A448YFU4"/>
<keyword evidence="5" id="KW-0809">Transit peptide</keyword>
<organism evidence="9 10">
    <name type="scientific">Brettanomyces naardenensis</name>
    <name type="common">Yeast</name>
    <dbReference type="NCBI Taxonomy" id="13370"/>
    <lineage>
        <taxon>Eukaryota</taxon>
        <taxon>Fungi</taxon>
        <taxon>Dikarya</taxon>
        <taxon>Ascomycota</taxon>
        <taxon>Saccharomycotina</taxon>
        <taxon>Pichiomycetes</taxon>
        <taxon>Pichiales</taxon>
        <taxon>Pichiaceae</taxon>
        <taxon>Brettanomyces</taxon>
    </lineage>
</organism>
<keyword evidence="6" id="KW-0496">Mitochondrion</keyword>
<evidence type="ECO:0000256" key="7">
    <source>
        <dbReference type="ARBA" id="ARBA00023186"/>
    </source>
</evidence>
<dbReference type="InterPro" id="IPR045298">
    <property type="entry name" value="Complex1_LYR_LYRM7"/>
</dbReference>
<evidence type="ECO:0000256" key="5">
    <source>
        <dbReference type="ARBA" id="ARBA00022946"/>
    </source>
</evidence>
<dbReference type="GO" id="GO:0044183">
    <property type="term" value="F:protein folding chaperone"/>
    <property type="evidence" value="ECO:0007669"/>
    <property type="project" value="TreeGrafter"/>
</dbReference>
<evidence type="ECO:0000256" key="3">
    <source>
        <dbReference type="ARBA" id="ARBA00011589"/>
    </source>
</evidence>
<dbReference type="InParanoid" id="A0A448YFU4"/>
<accession>A0A448YFU4</accession>
<evidence type="ECO:0000256" key="6">
    <source>
        <dbReference type="ARBA" id="ARBA00023128"/>
    </source>
</evidence>
<keyword evidence="10" id="KW-1185">Reference proteome</keyword>
<dbReference type="OrthoDB" id="529194at2759"/>